<evidence type="ECO:0000256" key="1">
    <source>
        <dbReference type="SAM" id="Coils"/>
    </source>
</evidence>
<protein>
    <submittedName>
        <fullName evidence="3">Uncharacterized protein</fullName>
    </submittedName>
</protein>
<feature type="region of interest" description="Disordered" evidence="2">
    <location>
        <begin position="176"/>
        <end position="215"/>
    </location>
</feature>
<evidence type="ECO:0000256" key="2">
    <source>
        <dbReference type="SAM" id="MobiDB-lite"/>
    </source>
</evidence>
<sequence>MFYDVTVKECSVELASYCIGTCKLLSCEHATSCLYQEAKMSLILTVFYGKEKCHNVYLDHLQVDNFKSLVLIIRQKISFLNFIADTDLRLEYEDDEGTFVRLEDGDKDAFMDALRCAKAVEGTDSRRLKIRVSESSTPQRKLQKLSFSPDAVLFRDVSTNKDLSSDYSAYSIASPATSSASSSASSRPARKQLNFEARMPSSTTTTTNPPKTINHRSPLERYLADAETQVSKQAATVQKAQDRVDRFELAIPIVAKPKVSPSCGLCHRREKHNRVNCPYKPYKCESVFTCGDLEKHKDEKDELKRLQQELNTEKQKLKKLELQLKCKKESQTKTVNSFNAKMRKRLVASNEAKYLSDGRENWRVINMDLSLLDQHFKGKVPDDNIDLQEVLEDIRIRRLPGSKHCDQVKELWKMKGITWPGSSTESAGCIGESRCEKGSSSTSSKLYSPADKHEENEQLQIALRESLHINKQHINIENEAETQPAAPIAMPIETKETYDDETTAQMLLDILYSSTKEQSDSDETVDEN</sequence>
<feature type="compositionally biased region" description="Low complexity" evidence="2">
    <location>
        <begin position="176"/>
        <end position="187"/>
    </location>
</feature>
<keyword evidence="1" id="KW-0175">Coiled coil</keyword>
<evidence type="ECO:0000313" key="4">
    <source>
        <dbReference type="Proteomes" id="UP001152795"/>
    </source>
</evidence>
<comment type="caution">
    <text evidence="3">The sequence shown here is derived from an EMBL/GenBank/DDBJ whole genome shotgun (WGS) entry which is preliminary data.</text>
</comment>
<dbReference type="SUPFAM" id="SSF54277">
    <property type="entry name" value="CAD &amp; PB1 domains"/>
    <property type="match status" value="1"/>
</dbReference>
<organism evidence="3 4">
    <name type="scientific">Paramuricea clavata</name>
    <name type="common">Red gorgonian</name>
    <name type="synonym">Violescent sea-whip</name>
    <dbReference type="NCBI Taxonomy" id="317549"/>
    <lineage>
        <taxon>Eukaryota</taxon>
        <taxon>Metazoa</taxon>
        <taxon>Cnidaria</taxon>
        <taxon>Anthozoa</taxon>
        <taxon>Octocorallia</taxon>
        <taxon>Malacalcyonacea</taxon>
        <taxon>Plexauridae</taxon>
        <taxon>Paramuricea</taxon>
    </lineage>
</organism>
<keyword evidence="4" id="KW-1185">Reference proteome</keyword>
<dbReference type="Proteomes" id="UP001152795">
    <property type="component" value="Unassembled WGS sequence"/>
</dbReference>
<gene>
    <name evidence="3" type="ORF">PACLA_8A083758</name>
</gene>
<name>A0A6S7HX03_PARCT</name>
<reference evidence="3" key="1">
    <citation type="submission" date="2020-04" db="EMBL/GenBank/DDBJ databases">
        <authorList>
            <person name="Alioto T."/>
            <person name="Alioto T."/>
            <person name="Gomez Garrido J."/>
        </authorList>
    </citation>
    <scope>NUCLEOTIDE SEQUENCE</scope>
    <source>
        <strain evidence="3">A484AB</strain>
    </source>
</reference>
<accession>A0A6S7HX03</accession>
<feature type="coiled-coil region" evidence="1">
    <location>
        <begin position="293"/>
        <end position="330"/>
    </location>
</feature>
<proteinExistence type="predicted"/>
<dbReference type="OrthoDB" id="6014709at2759"/>
<dbReference type="EMBL" id="CACRXK020005966">
    <property type="protein sequence ID" value="CAB4007940.1"/>
    <property type="molecule type" value="Genomic_DNA"/>
</dbReference>
<dbReference type="AlphaFoldDB" id="A0A6S7HX03"/>
<evidence type="ECO:0000313" key="3">
    <source>
        <dbReference type="EMBL" id="CAB4007940.1"/>
    </source>
</evidence>